<evidence type="ECO:0000256" key="2">
    <source>
        <dbReference type="ARBA" id="ARBA00007778"/>
    </source>
</evidence>
<protein>
    <recommendedName>
        <fullName evidence="3 7">Ubiquitin-like protein ATG12</fullName>
    </recommendedName>
</protein>
<dbReference type="CDD" id="cd01612">
    <property type="entry name" value="Ubl_ATG12"/>
    <property type="match status" value="1"/>
</dbReference>
<proteinExistence type="inferred from homology"/>
<keyword evidence="6 7" id="KW-0072">Autophagy</keyword>
<keyword evidence="7" id="KW-0653">Protein transport</keyword>
<evidence type="ECO:0000256" key="5">
    <source>
        <dbReference type="ARBA" id="ARBA00022786"/>
    </source>
</evidence>
<dbReference type="GO" id="GO:0015031">
    <property type="term" value="P:protein transport"/>
    <property type="evidence" value="ECO:0007669"/>
    <property type="project" value="UniProtKB-KW"/>
</dbReference>
<evidence type="ECO:0000256" key="8">
    <source>
        <dbReference type="SAM" id="Phobius"/>
    </source>
</evidence>
<evidence type="ECO:0000256" key="4">
    <source>
        <dbReference type="ARBA" id="ARBA00022499"/>
    </source>
</evidence>
<dbReference type="RefSeq" id="XP_018713324.1">
    <property type="nucleotide sequence ID" value="XM_018854612.2"/>
</dbReference>
<dbReference type="EMBL" id="LXTC01000001">
    <property type="protein sequence ID" value="OBA22843.1"/>
    <property type="molecule type" value="Genomic_DNA"/>
</dbReference>
<keyword evidence="10" id="KW-1185">Reference proteome</keyword>
<keyword evidence="5 7" id="KW-0833">Ubl conjugation pathway</keyword>
<feature type="transmembrane region" description="Helical" evidence="8">
    <location>
        <begin position="20"/>
        <end position="44"/>
    </location>
</feature>
<keyword evidence="4 7" id="KW-1017">Isopeptide bond</keyword>
<dbReference type="Proteomes" id="UP000092555">
    <property type="component" value="Unassembled WGS sequence"/>
</dbReference>
<dbReference type="GO" id="GO:0034274">
    <property type="term" value="C:Atg12-Atg5-Atg16 complex"/>
    <property type="evidence" value="ECO:0007669"/>
    <property type="project" value="TreeGrafter"/>
</dbReference>
<dbReference type="GO" id="GO:0000422">
    <property type="term" value="P:autophagy of mitochondrion"/>
    <property type="evidence" value="ECO:0007669"/>
    <property type="project" value="TreeGrafter"/>
</dbReference>
<reference evidence="9 10" key="1">
    <citation type="submission" date="2016-05" db="EMBL/GenBank/DDBJ databases">
        <title>Comparative genomics of biotechnologically important yeasts.</title>
        <authorList>
            <consortium name="DOE Joint Genome Institute"/>
            <person name="Riley R."/>
            <person name="Haridas S."/>
            <person name="Wolfe K.H."/>
            <person name="Lopes M.R."/>
            <person name="Hittinger C.T."/>
            <person name="Goker M."/>
            <person name="Salamov A."/>
            <person name="Wisecaver J."/>
            <person name="Long T.M."/>
            <person name="Aerts A.L."/>
            <person name="Barry K."/>
            <person name="Choi C."/>
            <person name="Clum A."/>
            <person name="Coughlan A.Y."/>
            <person name="Deshpande S."/>
            <person name="Douglass A.P."/>
            <person name="Hanson S.J."/>
            <person name="Klenk H.-P."/>
            <person name="LaButti K."/>
            <person name="Lapidus A."/>
            <person name="Lindquist E."/>
            <person name="Lipzen A."/>
            <person name="Meier-kolthoff J.P."/>
            <person name="Ohm R.A."/>
            <person name="Otillar R.P."/>
            <person name="Pangilinan J."/>
            <person name="Peng Y."/>
            <person name="Rokas A."/>
            <person name="Rosa C.A."/>
            <person name="Scheuner C."/>
            <person name="Sibirny A.A."/>
            <person name="Slot J.C."/>
            <person name="Stielow J.B."/>
            <person name="Sun H."/>
            <person name="Kurtzman C.P."/>
            <person name="Blackwell M."/>
            <person name="Grigoriev I.V."/>
            <person name="Jeffries T.W."/>
        </authorList>
    </citation>
    <scope>NUCLEOTIDE SEQUENCE [LARGE SCALE GENOMIC DNA]</scope>
    <source>
        <strain evidence="9 10">NRRL YB-4993</strain>
    </source>
</reference>
<evidence type="ECO:0000256" key="3">
    <source>
        <dbReference type="ARBA" id="ARBA00015875"/>
    </source>
</evidence>
<keyword evidence="7 8" id="KW-0472">Membrane</keyword>
<evidence type="ECO:0000256" key="6">
    <source>
        <dbReference type="ARBA" id="ARBA00023006"/>
    </source>
</evidence>
<keyword evidence="8" id="KW-1133">Transmembrane helix</keyword>
<dbReference type="OrthoDB" id="10003551at2759"/>
<evidence type="ECO:0000313" key="10">
    <source>
        <dbReference type="Proteomes" id="UP000092555"/>
    </source>
</evidence>
<evidence type="ECO:0000313" key="9">
    <source>
        <dbReference type="EMBL" id="OBA22843.1"/>
    </source>
</evidence>
<keyword evidence="8" id="KW-0812">Transmembrane</keyword>
<dbReference type="Gene3D" id="3.10.20.90">
    <property type="entry name" value="Phosphatidylinositol 3-kinase Catalytic Subunit, Chain A, domain 1"/>
    <property type="match status" value="1"/>
</dbReference>
<dbReference type="GO" id="GO:0000421">
    <property type="term" value="C:autophagosome membrane"/>
    <property type="evidence" value="ECO:0007669"/>
    <property type="project" value="TreeGrafter"/>
</dbReference>
<sequence>KNKVVRQPDNSSKLAVRLLAIGSTTAILPSAFTVAGTQTVAAILKFIMRKLGLETIHVYVLNSFQPTPDETMGQLHAMFSTNGVLNLSYCENIAFG</sequence>
<comment type="subcellular location">
    <subcellularLocation>
        <location evidence="1 7">Preautophagosomal structure membrane</location>
        <topology evidence="1 7">Peripheral membrane protein</topology>
    </subcellularLocation>
</comment>
<dbReference type="AlphaFoldDB" id="A0A1A0HG59"/>
<dbReference type="GeneID" id="30027588"/>
<dbReference type="GO" id="GO:0000045">
    <property type="term" value="P:autophagosome assembly"/>
    <property type="evidence" value="ECO:0007669"/>
    <property type="project" value="InterPro"/>
</dbReference>
<dbReference type="SUPFAM" id="SSF54236">
    <property type="entry name" value="Ubiquitin-like"/>
    <property type="match status" value="1"/>
</dbReference>
<evidence type="ECO:0000256" key="1">
    <source>
        <dbReference type="ARBA" id="ARBA00004623"/>
    </source>
</evidence>
<name>A0A1A0HG59_9ASCO</name>
<comment type="function">
    <text evidence="7">Ubiquitin-like protein involved in cytoplasm to vacuole transport (Cvt), autophagy vesicles formation, mitophagy, and nucleophagy.</text>
</comment>
<keyword evidence="7" id="KW-0813">Transport</keyword>
<feature type="non-terminal residue" evidence="9">
    <location>
        <position position="96"/>
    </location>
</feature>
<comment type="caution">
    <text evidence="9">The sequence shown here is derived from an EMBL/GenBank/DDBJ whole genome shotgun (WGS) entry which is preliminary data.</text>
</comment>
<comment type="similarity">
    <text evidence="2 7">Belongs to the ATG12 family.</text>
</comment>
<dbReference type="GO" id="GO:0019776">
    <property type="term" value="F:Atg8-family ligase activity"/>
    <property type="evidence" value="ECO:0007669"/>
    <property type="project" value="TreeGrafter"/>
</dbReference>
<dbReference type="Pfam" id="PF04110">
    <property type="entry name" value="APG12"/>
    <property type="match status" value="1"/>
</dbReference>
<evidence type="ECO:0000256" key="7">
    <source>
        <dbReference type="RuleBase" id="RU361201"/>
    </source>
</evidence>
<organism evidence="9 10">
    <name type="scientific">Metschnikowia bicuspidata var. bicuspidata NRRL YB-4993</name>
    <dbReference type="NCBI Taxonomy" id="869754"/>
    <lineage>
        <taxon>Eukaryota</taxon>
        <taxon>Fungi</taxon>
        <taxon>Dikarya</taxon>
        <taxon>Ascomycota</taxon>
        <taxon>Saccharomycotina</taxon>
        <taxon>Pichiomycetes</taxon>
        <taxon>Metschnikowiaceae</taxon>
        <taxon>Metschnikowia</taxon>
    </lineage>
</organism>
<dbReference type="InterPro" id="IPR007242">
    <property type="entry name" value="Atg12"/>
</dbReference>
<comment type="subunit">
    <text evidence="7">Forms a conjugate with ATG5.</text>
</comment>
<feature type="non-terminal residue" evidence="9">
    <location>
        <position position="1"/>
    </location>
</feature>
<accession>A0A1A0HG59</accession>
<dbReference type="STRING" id="869754.A0A1A0HG59"/>
<dbReference type="GO" id="GO:0034045">
    <property type="term" value="C:phagophore assembly site membrane"/>
    <property type="evidence" value="ECO:0007669"/>
    <property type="project" value="UniProtKB-SubCell"/>
</dbReference>
<dbReference type="GO" id="GO:0034727">
    <property type="term" value="P:piecemeal microautophagy of the nucleus"/>
    <property type="evidence" value="ECO:0007669"/>
    <property type="project" value="TreeGrafter"/>
</dbReference>
<dbReference type="InterPro" id="IPR029071">
    <property type="entry name" value="Ubiquitin-like_domsf"/>
</dbReference>
<dbReference type="GO" id="GO:0097352">
    <property type="term" value="P:autophagosome maturation"/>
    <property type="evidence" value="ECO:0007669"/>
    <property type="project" value="TreeGrafter"/>
</dbReference>
<gene>
    <name evidence="9" type="ORF">METBIDRAFT_15587</name>
</gene>
<dbReference type="GO" id="GO:0061723">
    <property type="term" value="P:glycophagy"/>
    <property type="evidence" value="ECO:0007669"/>
    <property type="project" value="TreeGrafter"/>
</dbReference>
<dbReference type="PANTHER" id="PTHR13385">
    <property type="entry name" value="AUTOPHAGY PROTEIN 12"/>
    <property type="match status" value="1"/>
</dbReference>
<dbReference type="PANTHER" id="PTHR13385:SF0">
    <property type="entry name" value="UBIQUITIN-LIKE PROTEIN ATG12"/>
    <property type="match status" value="1"/>
</dbReference>